<reference evidence="1" key="1">
    <citation type="submission" date="2021-06" db="EMBL/GenBank/DDBJ databases">
        <authorList>
            <person name="Rolland C."/>
        </authorList>
    </citation>
    <scope>NUCLEOTIDE SEQUENCE</scope>
    <source>
        <strain evidence="1">347.936635</strain>
    </source>
</reference>
<accession>A0A8F8KL54</accession>
<organism evidence="1">
    <name type="scientific">Clandestinovirus</name>
    <dbReference type="NCBI Taxonomy" id="2831644"/>
    <lineage>
        <taxon>Viruses</taxon>
    </lineage>
</organism>
<protein>
    <submittedName>
        <fullName evidence="1">Uncharacterized protein</fullName>
    </submittedName>
</protein>
<gene>
    <name evidence="1" type="ORF">KOM_12_435</name>
</gene>
<evidence type="ECO:0000313" key="1">
    <source>
        <dbReference type="EMBL" id="QYA18703.1"/>
    </source>
</evidence>
<sequence length="86" mass="9917">MEEIEEVIQKVAEFVTKNEGFILYHDKVSWIKAQLAKIRALVDSIEIDRDPQEMCGDCYHLHTTCNVMVSNYGYGEKCKDSDSDIE</sequence>
<proteinExistence type="predicted"/>
<name>A0A8F8KL54_9VIRU</name>
<dbReference type="EMBL" id="MZ420154">
    <property type="protein sequence ID" value="QYA18703.1"/>
    <property type="molecule type" value="Genomic_DNA"/>
</dbReference>